<dbReference type="Gramene" id="Solyc11g030957.1.1">
    <property type="protein sequence ID" value="Solyc11g030957.1.1"/>
    <property type="gene ID" value="Solyc11g030957.1"/>
</dbReference>
<organism evidence="1">
    <name type="scientific">Solanum lycopersicum</name>
    <name type="common">Tomato</name>
    <name type="synonym">Lycopersicon esculentum</name>
    <dbReference type="NCBI Taxonomy" id="4081"/>
    <lineage>
        <taxon>Eukaryota</taxon>
        <taxon>Viridiplantae</taxon>
        <taxon>Streptophyta</taxon>
        <taxon>Embryophyta</taxon>
        <taxon>Tracheophyta</taxon>
        <taxon>Spermatophyta</taxon>
        <taxon>Magnoliopsida</taxon>
        <taxon>eudicotyledons</taxon>
        <taxon>Gunneridae</taxon>
        <taxon>Pentapetalae</taxon>
        <taxon>asterids</taxon>
        <taxon>lamiids</taxon>
        <taxon>Solanales</taxon>
        <taxon>Solanaceae</taxon>
        <taxon>Solanoideae</taxon>
        <taxon>Solaneae</taxon>
        <taxon>Solanum</taxon>
        <taxon>Solanum subgen. Lycopersicon</taxon>
    </lineage>
</organism>
<keyword evidence="2" id="KW-1185">Reference proteome</keyword>
<accession>A0A3Q7JLF1</accession>
<sequence length="60" mass="6672">MASQFVMTYKFGFFGEELIEILGLDRELVVSSQVAASSNEESADINSENLGFQLMQTDYA</sequence>
<dbReference type="InParanoid" id="A0A3Q7JLF1"/>
<evidence type="ECO:0000313" key="1">
    <source>
        <dbReference type="EnsemblPlants" id="Solyc11g030957.1.1"/>
    </source>
</evidence>
<dbReference type="Proteomes" id="UP000004994">
    <property type="component" value="Chromosome 11"/>
</dbReference>
<reference evidence="1" key="1">
    <citation type="journal article" date="2012" name="Nature">
        <title>The tomato genome sequence provides insights into fleshy fruit evolution.</title>
        <authorList>
            <consortium name="Tomato Genome Consortium"/>
        </authorList>
    </citation>
    <scope>NUCLEOTIDE SEQUENCE [LARGE SCALE GENOMIC DNA]</scope>
    <source>
        <strain evidence="1">cv. Heinz 1706</strain>
    </source>
</reference>
<protein>
    <submittedName>
        <fullName evidence="1">Uncharacterized protein</fullName>
    </submittedName>
</protein>
<dbReference type="EnsemblPlants" id="Solyc11g030957.1.1">
    <property type="protein sequence ID" value="Solyc11g030957.1.1"/>
    <property type="gene ID" value="Solyc11g030957.1"/>
</dbReference>
<evidence type="ECO:0000313" key="2">
    <source>
        <dbReference type="Proteomes" id="UP000004994"/>
    </source>
</evidence>
<proteinExistence type="predicted"/>
<dbReference type="AlphaFoldDB" id="A0A3Q7JLF1"/>
<reference evidence="1" key="2">
    <citation type="submission" date="2019-01" db="UniProtKB">
        <authorList>
            <consortium name="EnsemblPlants"/>
        </authorList>
    </citation>
    <scope>IDENTIFICATION</scope>
    <source>
        <strain evidence="1">cv. Heinz 1706</strain>
    </source>
</reference>
<name>A0A3Q7JLF1_SOLLC</name>